<sequence length="24" mass="2586">MISCPISYIPDSMRLTVVSVSSSI</sequence>
<name>A0A0A8YGN8_ARUDO</name>
<protein>
    <submittedName>
        <fullName evidence="1">Uncharacterized protein</fullName>
    </submittedName>
</protein>
<proteinExistence type="predicted"/>
<dbReference type="AlphaFoldDB" id="A0A0A8YGN8"/>
<accession>A0A0A8YGN8</accession>
<dbReference type="EMBL" id="GBRH01272917">
    <property type="protein sequence ID" value="JAD24978.1"/>
    <property type="molecule type" value="Transcribed_RNA"/>
</dbReference>
<organism evidence="1">
    <name type="scientific">Arundo donax</name>
    <name type="common">Giant reed</name>
    <name type="synonym">Donax arundinaceus</name>
    <dbReference type="NCBI Taxonomy" id="35708"/>
    <lineage>
        <taxon>Eukaryota</taxon>
        <taxon>Viridiplantae</taxon>
        <taxon>Streptophyta</taxon>
        <taxon>Embryophyta</taxon>
        <taxon>Tracheophyta</taxon>
        <taxon>Spermatophyta</taxon>
        <taxon>Magnoliopsida</taxon>
        <taxon>Liliopsida</taxon>
        <taxon>Poales</taxon>
        <taxon>Poaceae</taxon>
        <taxon>PACMAD clade</taxon>
        <taxon>Arundinoideae</taxon>
        <taxon>Arundineae</taxon>
        <taxon>Arundo</taxon>
    </lineage>
</organism>
<evidence type="ECO:0000313" key="1">
    <source>
        <dbReference type="EMBL" id="JAD24978.1"/>
    </source>
</evidence>
<reference evidence="1" key="1">
    <citation type="submission" date="2014-09" db="EMBL/GenBank/DDBJ databases">
        <authorList>
            <person name="Magalhaes I.L.F."/>
            <person name="Oliveira U."/>
            <person name="Santos F.R."/>
            <person name="Vidigal T.H.D.A."/>
            <person name="Brescovit A.D."/>
            <person name="Santos A.J."/>
        </authorList>
    </citation>
    <scope>NUCLEOTIDE SEQUENCE</scope>
    <source>
        <tissue evidence="1">Shoot tissue taken approximately 20 cm above the soil surface</tissue>
    </source>
</reference>
<reference evidence="1" key="2">
    <citation type="journal article" date="2015" name="Data Brief">
        <title>Shoot transcriptome of the giant reed, Arundo donax.</title>
        <authorList>
            <person name="Barrero R.A."/>
            <person name="Guerrero F.D."/>
            <person name="Moolhuijzen P."/>
            <person name="Goolsby J.A."/>
            <person name="Tidwell J."/>
            <person name="Bellgard S.E."/>
            <person name="Bellgard M.I."/>
        </authorList>
    </citation>
    <scope>NUCLEOTIDE SEQUENCE</scope>
    <source>
        <tissue evidence="1">Shoot tissue taken approximately 20 cm above the soil surface</tissue>
    </source>
</reference>